<dbReference type="Pfam" id="PF01012">
    <property type="entry name" value="ETF"/>
    <property type="match status" value="1"/>
</dbReference>
<protein>
    <submittedName>
        <fullName evidence="4">Electron transfer flavoprotein alpha subunit</fullName>
    </submittedName>
</protein>
<dbReference type="Pfam" id="PF00766">
    <property type="entry name" value="ETF_alpha"/>
    <property type="match status" value="1"/>
</dbReference>
<keyword evidence="2" id="KW-0285">Flavoprotein</keyword>
<dbReference type="EMBL" id="CP001825">
    <property type="protein sequence ID" value="ACZ41571.1"/>
    <property type="molecule type" value="Genomic_DNA"/>
</dbReference>
<dbReference type="Gene3D" id="3.40.50.1220">
    <property type="entry name" value="TPP-binding domain"/>
    <property type="match status" value="1"/>
</dbReference>
<proteinExistence type="inferred from homology"/>
<name>D1CF65_THET1</name>
<dbReference type="OrthoDB" id="9770286at2"/>
<feature type="binding site" evidence="2">
    <location>
        <begin position="253"/>
        <end position="257"/>
    </location>
    <ligand>
        <name>FAD</name>
        <dbReference type="ChEBI" id="CHEBI:57692"/>
    </ligand>
</feature>
<dbReference type="KEGG" id="ttr:Tter_0654"/>
<dbReference type="eggNOG" id="COG2025">
    <property type="taxonomic scope" value="Bacteria"/>
</dbReference>
<dbReference type="PIRSF" id="PIRSF000089">
    <property type="entry name" value="Electra_flavoP_a"/>
    <property type="match status" value="1"/>
</dbReference>
<feature type="binding site" evidence="2">
    <location>
        <position position="291"/>
    </location>
    <ligand>
        <name>FAD</name>
        <dbReference type="ChEBI" id="CHEBI:57692"/>
    </ligand>
</feature>
<dbReference type="InterPro" id="IPR014730">
    <property type="entry name" value="ETF_a/b_N"/>
</dbReference>
<dbReference type="SMART" id="SM00893">
    <property type="entry name" value="ETF"/>
    <property type="match status" value="1"/>
</dbReference>
<sequence length="327" mass="35639">MSNDIWIYGEHSNGRLAENTRDILSKASSMGRTSLILLGREADRVVDEACEAGASEIIVDADPRYDEYLAEPHARTLYRLIDQGTPPRILLFTFDPPSRDIASRLASKLGTGALSNVLDVSEEDGLTVAAVQWGWSYTAKCRLKGKNPHILLIRQGAFSDHSLKMANANNVGGITRYISMFEPDETFPRVIRSTVERKPGPTLTNARLVIAGGRGMGSADNFRLIEELVAMLDGAIGTTRAAVDAGWRPYTEQIGQTGASIRPDVYIACGISGAVHHMKGVRGSKSIIAINKDPDAPIMRMADVGIVGDAVELLRLLREKLQERLGR</sequence>
<dbReference type="GO" id="GO:0009055">
    <property type="term" value="F:electron transfer activity"/>
    <property type="evidence" value="ECO:0007669"/>
    <property type="project" value="InterPro"/>
</dbReference>
<dbReference type="RefSeq" id="WP_012874606.1">
    <property type="nucleotide sequence ID" value="NC_013525.1"/>
</dbReference>
<evidence type="ECO:0000313" key="4">
    <source>
        <dbReference type="EMBL" id="ACZ41571.1"/>
    </source>
</evidence>
<dbReference type="Gene3D" id="3.40.50.620">
    <property type="entry name" value="HUPs"/>
    <property type="match status" value="1"/>
</dbReference>
<feature type="binding site" evidence="2">
    <location>
        <position position="214"/>
    </location>
    <ligand>
        <name>FAD</name>
        <dbReference type="ChEBI" id="CHEBI:57692"/>
    </ligand>
</feature>
<gene>
    <name evidence="4" type="ordered locus">Tter_0654</name>
</gene>
<organism evidence="4 5">
    <name type="scientific">Thermobaculum terrenum (strain ATCC BAA-798 / CCMEE 7001 / YNP1)</name>
    <dbReference type="NCBI Taxonomy" id="525904"/>
    <lineage>
        <taxon>Bacteria</taxon>
        <taxon>Bacillati</taxon>
        <taxon>Chloroflexota</taxon>
        <taxon>Chloroflexia</taxon>
        <taxon>Candidatus Thermobaculales</taxon>
        <taxon>Candidatus Thermobaculaceae</taxon>
        <taxon>Thermobaculum</taxon>
    </lineage>
</organism>
<dbReference type="Proteomes" id="UP000000323">
    <property type="component" value="Chromosome 1"/>
</dbReference>
<dbReference type="InterPro" id="IPR029035">
    <property type="entry name" value="DHS-like_NAD/FAD-binding_dom"/>
</dbReference>
<dbReference type="HOGENOM" id="CLU_034178_0_1_0"/>
<keyword evidence="5" id="KW-1185">Reference proteome</keyword>
<dbReference type="STRING" id="525904.Tter_0654"/>
<dbReference type="InterPro" id="IPR001308">
    <property type="entry name" value="ETF_a/FixB"/>
</dbReference>
<feature type="domain" description="Electron transfer flavoprotein alpha/beta-subunit N-terminal" evidence="3">
    <location>
        <begin position="5"/>
        <end position="190"/>
    </location>
</feature>
<dbReference type="InterPro" id="IPR014729">
    <property type="entry name" value="Rossmann-like_a/b/a_fold"/>
</dbReference>
<dbReference type="AlphaFoldDB" id="D1CF65"/>
<dbReference type="GO" id="GO:0050660">
    <property type="term" value="F:flavin adenine dinucleotide binding"/>
    <property type="evidence" value="ECO:0007669"/>
    <property type="project" value="InterPro"/>
</dbReference>
<evidence type="ECO:0000313" key="5">
    <source>
        <dbReference type="Proteomes" id="UP000000323"/>
    </source>
</evidence>
<comment type="cofactor">
    <cofactor evidence="2">
        <name>FAD</name>
        <dbReference type="ChEBI" id="CHEBI:57692"/>
    </cofactor>
    <text evidence="2">Binds 1 FAD per dimer.</text>
</comment>
<evidence type="ECO:0000259" key="3">
    <source>
        <dbReference type="SMART" id="SM00893"/>
    </source>
</evidence>
<dbReference type="SUPFAM" id="SSF52402">
    <property type="entry name" value="Adenine nucleotide alpha hydrolases-like"/>
    <property type="match status" value="1"/>
</dbReference>
<feature type="binding site" evidence="2">
    <location>
        <begin position="270"/>
        <end position="277"/>
    </location>
    <ligand>
        <name>FAD</name>
        <dbReference type="ChEBI" id="CHEBI:57692"/>
    </ligand>
</feature>
<dbReference type="InterPro" id="IPR014731">
    <property type="entry name" value="ETF_asu_C"/>
</dbReference>
<dbReference type="PANTHER" id="PTHR43153:SF1">
    <property type="entry name" value="ELECTRON TRANSFER FLAVOPROTEIN SUBUNIT ALPHA, MITOCHONDRIAL"/>
    <property type="match status" value="1"/>
</dbReference>
<comment type="similarity">
    <text evidence="1">Belongs to the ETF alpha-subunit/FixB family.</text>
</comment>
<dbReference type="SUPFAM" id="SSF52467">
    <property type="entry name" value="DHS-like NAD/FAD-binding domain"/>
    <property type="match status" value="1"/>
</dbReference>
<accession>D1CF65</accession>
<keyword evidence="2" id="KW-0274">FAD</keyword>
<feature type="binding site" evidence="2">
    <location>
        <begin position="239"/>
        <end position="240"/>
    </location>
    <ligand>
        <name>FAD</name>
        <dbReference type="ChEBI" id="CHEBI:57692"/>
    </ligand>
</feature>
<evidence type="ECO:0000256" key="1">
    <source>
        <dbReference type="ARBA" id="ARBA00005817"/>
    </source>
</evidence>
<dbReference type="PANTHER" id="PTHR43153">
    <property type="entry name" value="ELECTRON TRANSFER FLAVOPROTEIN ALPHA"/>
    <property type="match status" value="1"/>
</dbReference>
<reference evidence="5" key="1">
    <citation type="journal article" date="2010" name="Stand. Genomic Sci.">
        <title>Complete genome sequence of 'Thermobaculum terrenum' type strain (YNP1).</title>
        <authorList>
            <person name="Kiss H."/>
            <person name="Cleland D."/>
            <person name="Lapidus A."/>
            <person name="Lucas S."/>
            <person name="Glavina Del Rio T."/>
            <person name="Nolan M."/>
            <person name="Tice H."/>
            <person name="Han C."/>
            <person name="Goodwin L."/>
            <person name="Pitluck S."/>
            <person name="Liolios K."/>
            <person name="Ivanova N."/>
            <person name="Mavromatis K."/>
            <person name="Ovchinnikova G."/>
            <person name="Pati A."/>
            <person name="Chen A."/>
            <person name="Palaniappan K."/>
            <person name="Land M."/>
            <person name="Hauser L."/>
            <person name="Chang Y."/>
            <person name="Jeffries C."/>
            <person name="Lu M."/>
            <person name="Brettin T."/>
            <person name="Detter J."/>
            <person name="Goker M."/>
            <person name="Tindall B."/>
            <person name="Beck B."/>
            <person name="McDermott T."/>
            <person name="Woyke T."/>
            <person name="Bristow J."/>
            <person name="Eisen J."/>
            <person name="Markowitz V."/>
            <person name="Hugenholtz P."/>
            <person name="Kyrpides N."/>
            <person name="Klenk H."/>
            <person name="Cheng J."/>
        </authorList>
    </citation>
    <scope>NUCLEOTIDE SEQUENCE [LARGE SCALE GENOMIC DNA]</scope>
    <source>
        <strain evidence="5">ATCC BAA-798 / YNP1</strain>
    </source>
</reference>
<dbReference type="GO" id="GO:0033539">
    <property type="term" value="P:fatty acid beta-oxidation using acyl-CoA dehydrogenase"/>
    <property type="evidence" value="ECO:0007669"/>
    <property type="project" value="TreeGrafter"/>
</dbReference>
<evidence type="ECO:0000256" key="2">
    <source>
        <dbReference type="PIRSR" id="PIRSR000089-1"/>
    </source>
</evidence>